<sequence length="725" mass="84103">MQEILRKVTKTLKDEGIASVGKKARSYIKTKNIEKKLKTSQVFQDVLFINGCGPEVPHPARYRVSHQREQLTYYNISSNEVFYQHLSMDMVRLYRGFIFFRCPYNEQIGEFIKLAKKLNKVVLYDIDDLVIDTKYTDMIPYLDTMKSEDRKAYNQNVMEMGHLLRLCDAGITTTTHLQQEMLHYVPEVLINRNTASEEMEKLSDKALQSKKELDHIHIGYFSGSITHNDDFNMIMPVIIELMKTYHHLKLHIVGELELPGELNEYKEQIIQHPFVDWRKLPELIAQVDINLAPLTDTLFNAAKSENKWMEAALVQVPTIASNLGAFEECIESGETGILCSSVEDWKEALVDLIENPDKRNRIARNAWYVCRERWLAYKTGYKLAEFLKKKFHKNIIFVLPSLEISGGVMVTLNHAAIMQKRGYDVSVAYLNAKENWCTVKAQKIPVLHANEGVLEGSIDAAVATMWTTVQILNRNSKIKNKYYLVQNYETNFYQSGDPLRIQANRTYSENENIKYLTISKWCESWLKTEFGKTCKYAPNGIEFDRFHDTAEERTLSGKIRILIEGDCASYYKNVDESFEIVNKLEKEKFEIWYMSYNAQPKEWYRVDKFFHKVPYAKVAQIYRECDILIKTSVLESFSYPPLEMMATGGLVLAVPNGGNVEYLEDGKNCLLYEQGDIEQAVSKINQLCTEKELRHKLYIEGLKTAKERDWNNIESAIESLYMEES</sequence>
<organism evidence="3 4">
    <name type="scientific">Ruminococcus hominis</name>
    <dbReference type="NCBI Taxonomy" id="2763065"/>
    <lineage>
        <taxon>Bacteria</taxon>
        <taxon>Bacillati</taxon>
        <taxon>Bacillota</taxon>
        <taxon>Clostridia</taxon>
        <taxon>Eubacteriales</taxon>
        <taxon>Oscillospiraceae</taxon>
        <taxon>Ruminococcus</taxon>
    </lineage>
</organism>
<reference evidence="3 4" key="1">
    <citation type="submission" date="2020-08" db="EMBL/GenBank/DDBJ databases">
        <title>Genome public.</title>
        <authorList>
            <person name="Liu C."/>
            <person name="Sun Q."/>
        </authorList>
    </citation>
    <scope>NUCLEOTIDE SEQUENCE [LARGE SCALE GENOMIC DNA]</scope>
    <source>
        <strain evidence="3 4">NSJ-13</strain>
    </source>
</reference>
<evidence type="ECO:0000313" key="4">
    <source>
        <dbReference type="Proteomes" id="UP000631576"/>
    </source>
</evidence>
<proteinExistence type="predicted"/>
<comment type="caution">
    <text evidence="3">The sequence shown here is derived from an EMBL/GenBank/DDBJ whole genome shotgun (WGS) entry which is preliminary data.</text>
</comment>
<dbReference type="Pfam" id="PF13692">
    <property type="entry name" value="Glyco_trans_1_4"/>
    <property type="match status" value="1"/>
</dbReference>
<gene>
    <name evidence="3" type="ORF">H8S40_14270</name>
</gene>
<dbReference type="SUPFAM" id="SSF53756">
    <property type="entry name" value="UDP-Glycosyltransferase/glycogen phosphorylase"/>
    <property type="match status" value="2"/>
</dbReference>
<dbReference type="PANTHER" id="PTHR46401:SF2">
    <property type="entry name" value="GLYCOSYLTRANSFERASE WBBK-RELATED"/>
    <property type="match status" value="1"/>
</dbReference>
<dbReference type="EMBL" id="JACOPE010000001">
    <property type="protein sequence ID" value="MBC5684682.1"/>
    <property type="molecule type" value="Genomic_DNA"/>
</dbReference>
<dbReference type="RefSeq" id="WP_186865469.1">
    <property type="nucleotide sequence ID" value="NZ_JACOPE010000001.1"/>
</dbReference>
<dbReference type="Gene3D" id="3.40.50.11090">
    <property type="match status" value="1"/>
</dbReference>
<evidence type="ECO:0000256" key="1">
    <source>
        <dbReference type="ARBA" id="ARBA00022679"/>
    </source>
</evidence>
<dbReference type="Gene3D" id="3.40.50.2000">
    <property type="entry name" value="Glycogen Phosphorylase B"/>
    <property type="match status" value="2"/>
</dbReference>
<name>A0ABR7GB69_9FIRM</name>
<dbReference type="PANTHER" id="PTHR46401">
    <property type="entry name" value="GLYCOSYLTRANSFERASE WBBK-RELATED"/>
    <property type="match status" value="1"/>
</dbReference>
<dbReference type="CDD" id="cd03801">
    <property type="entry name" value="GT4_PimA-like"/>
    <property type="match status" value="1"/>
</dbReference>
<dbReference type="Proteomes" id="UP000631576">
    <property type="component" value="Unassembled WGS sequence"/>
</dbReference>
<evidence type="ECO:0000259" key="2">
    <source>
        <dbReference type="Pfam" id="PF00534"/>
    </source>
</evidence>
<dbReference type="InterPro" id="IPR001296">
    <property type="entry name" value="Glyco_trans_1"/>
</dbReference>
<accession>A0ABR7GB69</accession>
<evidence type="ECO:0000313" key="3">
    <source>
        <dbReference type="EMBL" id="MBC5684682.1"/>
    </source>
</evidence>
<keyword evidence="1" id="KW-0808">Transferase</keyword>
<dbReference type="Pfam" id="PF00534">
    <property type="entry name" value="Glycos_transf_1"/>
    <property type="match status" value="1"/>
</dbReference>
<feature type="domain" description="Glycosyl transferase family 1" evidence="2">
    <location>
        <begin position="608"/>
        <end position="700"/>
    </location>
</feature>
<keyword evidence="4" id="KW-1185">Reference proteome</keyword>
<protein>
    <submittedName>
        <fullName evidence="3">Glycosyltransferase</fullName>
    </submittedName>
</protein>